<dbReference type="PANTHER" id="PTHR11742">
    <property type="entry name" value="MANNOSYL-OLIGOSACCHARIDE ALPHA-1,2-MANNOSIDASE-RELATED"/>
    <property type="match status" value="1"/>
</dbReference>
<evidence type="ECO:0000256" key="6">
    <source>
        <dbReference type="PIRSR" id="PIRSR601382-2"/>
    </source>
</evidence>
<dbReference type="InterPro" id="IPR050749">
    <property type="entry name" value="Glycosyl_Hydrolase_47"/>
</dbReference>
<organism evidence="9 10">
    <name type="scientific">Bombyx mori</name>
    <name type="common">Silk moth</name>
    <dbReference type="NCBI Taxonomy" id="7091"/>
    <lineage>
        <taxon>Eukaryota</taxon>
        <taxon>Metazoa</taxon>
        <taxon>Ecdysozoa</taxon>
        <taxon>Arthropoda</taxon>
        <taxon>Hexapoda</taxon>
        <taxon>Insecta</taxon>
        <taxon>Pterygota</taxon>
        <taxon>Neoptera</taxon>
        <taxon>Endopterygota</taxon>
        <taxon>Lepidoptera</taxon>
        <taxon>Glossata</taxon>
        <taxon>Ditrysia</taxon>
        <taxon>Bombycoidea</taxon>
        <taxon>Bombycidae</taxon>
        <taxon>Bombycinae</taxon>
        <taxon>Bombyx</taxon>
    </lineage>
</organism>
<evidence type="ECO:0000313" key="10">
    <source>
        <dbReference type="Proteomes" id="UP000005204"/>
    </source>
</evidence>
<dbReference type="Pfam" id="PF01532">
    <property type="entry name" value="Glyco_hydro_47"/>
    <property type="match status" value="2"/>
</dbReference>
<feature type="signal peptide" evidence="8">
    <location>
        <begin position="1"/>
        <end position="24"/>
    </location>
</feature>
<accession>A0A8R2LY48</accession>
<dbReference type="PANTHER" id="PTHR11742:SF6">
    <property type="entry name" value="MANNOSYL-OLIGOSACCHARIDE ALPHA-1,2-MANNOSIDASE IA-RELATED"/>
    <property type="match status" value="1"/>
</dbReference>
<dbReference type="GO" id="GO:0000139">
    <property type="term" value="C:Golgi membrane"/>
    <property type="evidence" value="ECO:0007669"/>
    <property type="project" value="TreeGrafter"/>
</dbReference>
<keyword evidence="10" id="KW-1185">Reference proteome</keyword>
<keyword evidence="4 7" id="KW-0378">Hydrolase</keyword>
<dbReference type="Proteomes" id="UP000005204">
    <property type="component" value="Unassembled WGS sequence"/>
</dbReference>
<comment type="cofactor">
    <cofactor evidence="1 6">
        <name>Ca(2+)</name>
        <dbReference type="ChEBI" id="CHEBI:29108"/>
    </cofactor>
</comment>
<dbReference type="EC" id="3.2.1.-" evidence="7"/>
<dbReference type="GO" id="GO:0005783">
    <property type="term" value="C:endoplasmic reticulum"/>
    <property type="evidence" value="ECO:0007669"/>
    <property type="project" value="TreeGrafter"/>
</dbReference>
<reference evidence="9" key="2">
    <citation type="submission" date="2022-06" db="UniProtKB">
        <authorList>
            <consortium name="EnsemblMetazoa"/>
        </authorList>
    </citation>
    <scope>IDENTIFICATION</scope>
    <source>
        <strain evidence="9">p50T (Dazao)</strain>
    </source>
</reference>
<keyword evidence="6" id="KW-0479">Metal-binding</keyword>
<keyword evidence="8" id="KW-0732">Signal</keyword>
<sequence length="463" mass="52621">MRAYPRLILTAVTVMICMSLPVQTFNAGQGTSVHPASRLAREARSLQSNQIEAGNSSSYSGALDSQSSVEKQRHIIEMMRHAWNNYKLYAWGKNELNPISKRAHLSSVFGSGEMGATIVDGLDTLYVMGLTDEFREGRDWIAEHFNINEIDSELSVFETTIRFLGGLLSCYALTGDTIFRDKAAEVADALLPAFETPTGLPYALINPSTNASRQYHWADSNSILSELGTLHLEFSYLSDVTGREVYKNKVDKIREVLYTIEKPGDLYPNYINPRTGQWGQSGMFALAATTLENSFSERYMDVARKLTHTCHESYFRSETKLGPEAFRFSNAVEARAQKSDEKVYLLRPETFESYFIMWRLTKEQKYRDWGWEAVQALEKHCRVEGGYTGLTNVYHQNPQGDDVQQSYFLAETLKYLYLLFSDDSLLSLDEWVFNTEAHPLPIKGKNPLYRMASTPVPIEDNRV</sequence>
<comment type="similarity">
    <text evidence="3 7">Belongs to the glycosyl hydrolase 47 family.</text>
</comment>
<dbReference type="GO" id="GO:0005975">
    <property type="term" value="P:carbohydrate metabolic process"/>
    <property type="evidence" value="ECO:0007669"/>
    <property type="project" value="InterPro"/>
</dbReference>
<keyword evidence="6" id="KW-0106">Calcium</keyword>
<dbReference type="RefSeq" id="XP_037868879.1">
    <property type="nucleotide sequence ID" value="XM_038012951.2"/>
</dbReference>
<keyword evidence="7" id="KW-0326">Glycosidase</keyword>
<evidence type="ECO:0000256" key="3">
    <source>
        <dbReference type="ARBA" id="ARBA00007658"/>
    </source>
</evidence>
<proteinExistence type="inferred from homology"/>
<dbReference type="GeneID" id="101744477"/>
<dbReference type="AlphaFoldDB" id="A0A8R2LY48"/>
<evidence type="ECO:0000256" key="1">
    <source>
        <dbReference type="ARBA" id="ARBA00001913"/>
    </source>
</evidence>
<reference evidence="10" key="1">
    <citation type="journal article" date="2008" name="Insect Biochem. Mol. Biol.">
        <title>The genome of a lepidopteran model insect, the silkworm Bombyx mori.</title>
        <authorList>
            <consortium name="International Silkworm Genome Consortium"/>
        </authorList>
    </citation>
    <scope>NUCLEOTIDE SEQUENCE [LARGE SCALE GENOMIC DNA]</scope>
    <source>
        <strain evidence="10">p50T</strain>
    </source>
</reference>
<name>A0A8R2LY48_BOMMO</name>
<evidence type="ECO:0000256" key="8">
    <source>
        <dbReference type="SAM" id="SignalP"/>
    </source>
</evidence>
<dbReference type="Gene3D" id="1.50.10.10">
    <property type="match status" value="2"/>
</dbReference>
<feature type="binding site" evidence="6">
    <location>
        <position position="435"/>
    </location>
    <ligand>
        <name>Ca(2+)</name>
        <dbReference type="ChEBI" id="CHEBI:29108"/>
    </ligand>
</feature>
<dbReference type="InterPro" id="IPR036026">
    <property type="entry name" value="Seven-hairpin_glycosidases"/>
</dbReference>
<feature type="chain" id="PRO_5035857846" description="alpha-1,2-Mannosidase" evidence="8">
    <location>
        <begin position="25"/>
        <end position="463"/>
    </location>
</feature>
<comment type="pathway">
    <text evidence="2">Protein modification; protein glycosylation.</text>
</comment>
<protein>
    <recommendedName>
        <fullName evidence="7">alpha-1,2-Mannosidase</fullName>
        <ecNumber evidence="7">3.2.1.-</ecNumber>
    </recommendedName>
</protein>
<dbReference type="GO" id="GO:0004571">
    <property type="term" value="F:mannosyl-oligosaccharide 1,2-alpha-mannosidase activity"/>
    <property type="evidence" value="ECO:0007669"/>
    <property type="project" value="InterPro"/>
</dbReference>
<dbReference type="GO" id="GO:0005509">
    <property type="term" value="F:calcium ion binding"/>
    <property type="evidence" value="ECO:0007669"/>
    <property type="project" value="InterPro"/>
</dbReference>
<evidence type="ECO:0000256" key="4">
    <source>
        <dbReference type="ARBA" id="ARBA00022801"/>
    </source>
</evidence>
<evidence type="ECO:0000256" key="7">
    <source>
        <dbReference type="RuleBase" id="RU361193"/>
    </source>
</evidence>
<dbReference type="InterPro" id="IPR012341">
    <property type="entry name" value="6hp_glycosidase-like_sf"/>
</dbReference>
<evidence type="ECO:0000256" key="2">
    <source>
        <dbReference type="ARBA" id="ARBA00004922"/>
    </source>
</evidence>
<dbReference type="EnsemblMetazoa" id="XM_038012951.1">
    <property type="protein sequence ID" value="XP_037868879.1"/>
    <property type="gene ID" value="LOC101744477"/>
</dbReference>
<evidence type="ECO:0000313" key="9">
    <source>
        <dbReference type="EnsemblMetazoa" id="XP_037868879.1"/>
    </source>
</evidence>
<dbReference type="PRINTS" id="PR00747">
    <property type="entry name" value="GLYHDRLASE47"/>
</dbReference>
<evidence type="ECO:0000256" key="5">
    <source>
        <dbReference type="ARBA" id="ARBA00023157"/>
    </source>
</evidence>
<keyword evidence="5" id="KW-1015">Disulfide bond</keyword>
<dbReference type="InterPro" id="IPR001382">
    <property type="entry name" value="Glyco_hydro_47"/>
</dbReference>
<dbReference type="SUPFAM" id="SSF48225">
    <property type="entry name" value="Seven-hairpin glycosidases"/>
    <property type="match status" value="1"/>
</dbReference>